<dbReference type="NCBIfam" id="TIGR00214">
    <property type="entry name" value="lipB"/>
    <property type="match status" value="1"/>
</dbReference>
<evidence type="ECO:0000256" key="1">
    <source>
        <dbReference type="ARBA" id="ARBA00004821"/>
    </source>
</evidence>
<keyword evidence="5" id="KW-0963">Cytoplasm</keyword>
<dbReference type="Gene3D" id="3.30.930.10">
    <property type="entry name" value="Bira Bifunctional Protein, Domain 2"/>
    <property type="match status" value="1"/>
</dbReference>
<dbReference type="HAMAP" id="MF_00013">
    <property type="entry name" value="LipB"/>
    <property type="match status" value="1"/>
</dbReference>
<feature type="active site" description="Acyl-thioester intermediate" evidence="5">
    <location>
        <position position="203"/>
    </location>
</feature>
<dbReference type="Proteomes" id="UP000550729">
    <property type="component" value="Unassembled WGS sequence"/>
</dbReference>
<evidence type="ECO:0000256" key="5">
    <source>
        <dbReference type="HAMAP-Rule" id="MF_00013"/>
    </source>
</evidence>
<keyword evidence="3 5" id="KW-0012">Acyltransferase</keyword>
<evidence type="ECO:0000259" key="7">
    <source>
        <dbReference type="PROSITE" id="PS51733"/>
    </source>
</evidence>
<dbReference type="InterPro" id="IPR020605">
    <property type="entry name" value="Octanoyltransferase_CS"/>
</dbReference>
<evidence type="ECO:0000256" key="6">
    <source>
        <dbReference type="SAM" id="MobiDB-lite"/>
    </source>
</evidence>
<keyword evidence="2 5" id="KW-0808">Transferase</keyword>
<dbReference type="NCBIfam" id="NF010925">
    <property type="entry name" value="PRK14345.1"/>
    <property type="match status" value="1"/>
</dbReference>
<evidence type="ECO:0000256" key="4">
    <source>
        <dbReference type="ARBA" id="ARBA00024732"/>
    </source>
</evidence>
<feature type="region of interest" description="Disordered" evidence="6">
    <location>
        <begin position="1"/>
        <end position="34"/>
    </location>
</feature>
<comment type="similarity">
    <text evidence="5">Belongs to the LipB family.</text>
</comment>
<comment type="miscellaneous">
    <text evidence="5">In the reaction, the free carboxyl group of octanoic acid is attached via an amide linkage to the epsilon-amino group of a specific lysine residue of lipoyl domains of lipoate-dependent enzymes.</text>
</comment>
<accession>A0A848KXK7</accession>
<dbReference type="CDD" id="cd16444">
    <property type="entry name" value="LipB"/>
    <property type="match status" value="1"/>
</dbReference>
<sequence length="261" mass="27859">MASHSNIRPSPPHWSTPVAEHPDSTPSGARAERSPFEVRWLGTAGYRETYDLQHRLAGDRADGTLDHDVLLLLEHPSTYTAGKRTEQTDLPTNGAEVIDVDRGGRITWHGPGQLVGYPIVKLSEPLDVVDYVRRLEQALITVCAGVGVVTGRVEGRSGIWIDDAAGERKLGQIGIRVARGVTLHGFALNIDPDMTAFDAIVPCGIADAGVTSLTREVGRTVSVAELRDAVAEQVQIALDAPRSTPNAAPTPSTPQSVGSVQ</sequence>
<dbReference type="SUPFAM" id="SSF55681">
    <property type="entry name" value="Class II aaRS and biotin synthetases"/>
    <property type="match status" value="1"/>
</dbReference>
<feature type="domain" description="BPL/LPL catalytic" evidence="7">
    <location>
        <begin position="64"/>
        <end position="242"/>
    </location>
</feature>
<comment type="caution">
    <text evidence="5">Lacks conserved residue(s) required for the propagation of feature annotation.</text>
</comment>
<comment type="pathway">
    <text evidence="1 5">Protein modification; protein lipoylation via endogenous pathway; protein N(6)-(lipoyl)lysine from octanoyl-[acyl-carrier-protein]: step 1/2.</text>
</comment>
<dbReference type="GO" id="GO:0005737">
    <property type="term" value="C:cytoplasm"/>
    <property type="evidence" value="ECO:0007669"/>
    <property type="project" value="UniProtKB-SubCell"/>
</dbReference>
<dbReference type="Pfam" id="PF21948">
    <property type="entry name" value="LplA-B_cat"/>
    <property type="match status" value="1"/>
</dbReference>
<dbReference type="InterPro" id="IPR045864">
    <property type="entry name" value="aa-tRNA-synth_II/BPL/LPL"/>
</dbReference>
<dbReference type="AlphaFoldDB" id="A0A848KXK7"/>
<dbReference type="PANTHER" id="PTHR10993:SF7">
    <property type="entry name" value="LIPOYLTRANSFERASE 2, MITOCHONDRIAL-RELATED"/>
    <property type="match status" value="1"/>
</dbReference>
<dbReference type="GO" id="GO:0009249">
    <property type="term" value="P:protein lipoylation"/>
    <property type="evidence" value="ECO:0007669"/>
    <property type="project" value="InterPro"/>
</dbReference>
<evidence type="ECO:0000256" key="3">
    <source>
        <dbReference type="ARBA" id="ARBA00023315"/>
    </source>
</evidence>
<dbReference type="InterPro" id="IPR000544">
    <property type="entry name" value="Octanoyltransferase"/>
</dbReference>
<dbReference type="InterPro" id="IPR004143">
    <property type="entry name" value="BPL_LPL_catalytic"/>
</dbReference>
<evidence type="ECO:0000256" key="2">
    <source>
        <dbReference type="ARBA" id="ARBA00022679"/>
    </source>
</evidence>
<keyword evidence="9" id="KW-1185">Reference proteome</keyword>
<dbReference type="UniPathway" id="UPA00538">
    <property type="reaction ID" value="UER00592"/>
</dbReference>
<evidence type="ECO:0000313" key="8">
    <source>
        <dbReference type="EMBL" id="NMO03380.1"/>
    </source>
</evidence>
<feature type="region of interest" description="Disordered" evidence="6">
    <location>
        <begin position="238"/>
        <end position="261"/>
    </location>
</feature>
<comment type="subcellular location">
    <subcellularLocation>
        <location evidence="5">Cytoplasm</location>
    </subcellularLocation>
</comment>
<comment type="function">
    <text evidence="4 5">Catalyzes the transfer of endogenously produced octanoic acid from octanoyl-acyl-carrier-protein onto the lipoyl domains of lipoate-dependent enzymes. Lipoyl-ACP can also act as a substrate although octanoyl-ACP is likely to be the physiological substrate.</text>
</comment>
<feature type="binding site" evidence="5">
    <location>
        <begin position="102"/>
        <end position="109"/>
    </location>
    <ligand>
        <name>substrate</name>
    </ligand>
</feature>
<comment type="catalytic activity">
    <reaction evidence="5">
        <text>octanoyl-[ACP] + L-lysyl-[protein] = N(6)-octanoyl-L-lysyl-[protein] + holo-[ACP] + H(+)</text>
        <dbReference type="Rhea" id="RHEA:17665"/>
        <dbReference type="Rhea" id="RHEA-COMP:9636"/>
        <dbReference type="Rhea" id="RHEA-COMP:9685"/>
        <dbReference type="Rhea" id="RHEA-COMP:9752"/>
        <dbReference type="Rhea" id="RHEA-COMP:9928"/>
        <dbReference type="ChEBI" id="CHEBI:15378"/>
        <dbReference type="ChEBI" id="CHEBI:29969"/>
        <dbReference type="ChEBI" id="CHEBI:64479"/>
        <dbReference type="ChEBI" id="CHEBI:78463"/>
        <dbReference type="ChEBI" id="CHEBI:78809"/>
        <dbReference type="EC" id="2.3.1.181"/>
    </reaction>
</comment>
<dbReference type="PANTHER" id="PTHR10993">
    <property type="entry name" value="OCTANOYLTRANSFERASE"/>
    <property type="match status" value="1"/>
</dbReference>
<feature type="site" description="Lowers pKa of active site Cys" evidence="5">
    <location>
        <position position="169"/>
    </location>
</feature>
<evidence type="ECO:0000313" key="9">
    <source>
        <dbReference type="Proteomes" id="UP000550729"/>
    </source>
</evidence>
<feature type="binding site" evidence="5">
    <location>
        <begin position="185"/>
        <end position="187"/>
    </location>
    <ligand>
        <name>substrate</name>
    </ligand>
</feature>
<dbReference type="EMBL" id="JABBNB010000022">
    <property type="protein sequence ID" value="NMO03380.1"/>
    <property type="molecule type" value="Genomic_DNA"/>
</dbReference>
<dbReference type="PROSITE" id="PS01313">
    <property type="entry name" value="LIPB"/>
    <property type="match status" value="1"/>
</dbReference>
<reference evidence="8 9" key="1">
    <citation type="submission" date="2020-04" db="EMBL/GenBank/DDBJ databases">
        <title>Gordonia sp. nov. TBRC 11910.</title>
        <authorList>
            <person name="Suriyachadkun C."/>
        </authorList>
    </citation>
    <scope>NUCLEOTIDE SEQUENCE [LARGE SCALE GENOMIC DNA]</scope>
    <source>
        <strain evidence="8 9">TBRC 11910</strain>
    </source>
</reference>
<comment type="caution">
    <text evidence="8">The sequence shown here is derived from an EMBL/GenBank/DDBJ whole genome shotgun (WGS) entry which is preliminary data.</text>
</comment>
<organism evidence="8 9">
    <name type="scientific">Gordonia asplenii</name>
    <dbReference type="NCBI Taxonomy" id="2725283"/>
    <lineage>
        <taxon>Bacteria</taxon>
        <taxon>Bacillati</taxon>
        <taxon>Actinomycetota</taxon>
        <taxon>Actinomycetes</taxon>
        <taxon>Mycobacteriales</taxon>
        <taxon>Gordoniaceae</taxon>
        <taxon>Gordonia</taxon>
    </lineage>
</organism>
<dbReference type="GO" id="GO:0033819">
    <property type="term" value="F:lipoyl(octanoyl) transferase activity"/>
    <property type="evidence" value="ECO:0007669"/>
    <property type="project" value="UniProtKB-EC"/>
</dbReference>
<dbReference type="PROSITE" id="PS51733">
    <property type="entry name" value="BPL_LPL_CATALYTIC"/>
    <property type="match status" value="1"/>
</dbReference>
<feature type="compositionally biased region" description="Low complexity" evidence="6">
    <location>
        <begin position="240"/>
        <end position="261"/>
    </location>
</feature>
<protein>
    <recommendedName>
        <fullName evidence="5">Octanoyltransferase</fullName>
        <ecNumber evidence="5">2.3.1.181</ecNumber>
    </recommendedName>
    <alternativeName>
        <fullName evidence="5">Lipoate-protein ligase B</fullName>
    </alternativeName>
    <alternativeName>
        <fullName evidence="5">Lipoyl/octanoyl transferase</fullName>
    </alternativeName>
    <alternativeName>
        <fullName evidence="5">Octanoyl-[acyl-carrier-protein]-protein N-octanoyltransferase</fullName>
    </alternativeName>
</protein>
<gene>
    <name evidence="5 8" type="primary">lipB</name>
    <name evidence="8" type="ORF">HH308_19380</name>
</gene>
<name>A0A848KXK7_9ACTN</name>
<dbReference type="EC" id="2.3.1.181" evidence="5"/>
<proteinExistence type="inferred from homology"/>